<comment type="caution">
    <text evidence="2">The sequence shown here is derived from an EMBL/GenBank/DDBJ whole genome shotgun (WGS) entry which is preliminary data.</text>
</comment>
<dbReference type="SUPFAM" id="SSF69118">
    <property type="entry name" value="AhpD-like"/>
    <property type="match status" value="1"/>
</dbReference>
<dbReference type="Gene3D" id="1.20.1290.10">
    <property type="entry name" value="AhpD-like"/>
    <property type="match status" value="1"/>
</dbReference>
<dbReference type="AlphaFoldDB" id="A0A8J2Z7R7"/>
<reference evidence="2 3" key="1">
    <citation type="journal article" date="2014" name="Int. J. Syst. Evol. Microbiol.">
        <title>Complete genome sequence of Corynebacterium casei LMG S-19264T (=DSM 44701T), isolated from a smear-ripened cheese.</title>
        <authorList>
            <consortium name="US DOE Joint Genome Institute (JGI-PGF)"/>
            <person name="Walter F."/>
            <person name="Albersmeier A."/>
            <person name="Kalinowski J."/>
            <person name="Ruckert C."/>
        </authorList>
    </citation>
    <scope>NUCLEOTIDE SEQUENCE [LARGE SCALE GENOMIC DNA]</scope>
    <source>
        <strain evidence="2 3">CGMCC 1.16330</strain>
    </source>
</reference>
<evidence type="ECO:0000313" key="3">
    <source>
        <dbReference type="Proteomes" id="UP000597507"/>
    </source>
</evidence>
<gene>
    <name evidence="2" type="ORF">GCM10010964_02590</name>
</gene>
<evidence type="ECO:0000256" key="1">
    <source>
        <dbReference type="SAM" id="MobiDB-lite"/>
    </source>
</evidence>
<organism evidence="2 3">
    <name type="scientific">Caldovatus sediminis</name>
    <dbReference type="NCBI Taxonomy" id="2041189"/>
    <lineage>
        <taxon>Bacteria</taxon>
        <taxon>Pseudomonadati</taxon>
        <taxon>Pseudomonadota</taxon>
        <taxon>Alphaproteobacteria</taxon>
        <taxon>Acetobacterales</taxon>
        <taxon>Roseomonadaceae</taxon>
        <taxon>Caldovatus</taxon>
    </lineage>
</organism>
<dbReference type="EMBL" id="BMKS01000001">
    <property type="protein sequence ID" value="GGG17867.1"/>
    <property type="molecule type" value="Genomic_DNA"/>
</dbReference>
<accession>A0A8J2Z7R7</accession>
<dbReference type="InterPro" id="IPR029032">
    <property type="entry name" value="AhpD-like"/>
</dbReference>
<name>A0A8J2Z7R7_9PROT</name>
<keyword evidence="3" id="KW-1185">Reference proteome</keyword>
<evidence type="ECO:0000313" key="2">
    <source>
        <dbReference type="EMBL" id="GGG17867.1"/>
    </source>
</evidence>
<proteinExistence type="predicted"/>
<feature type="region of interest" description="Disordered" evidence="1">
    <location>
        <begin position="83"/>
        <end position="136"/>
    </location>
</feature>
<sequence>MTTPEDVRARLEETRARRGYPLPHQGAMAAALPELQDAYAAMYRALTLGPRHLSPFEKEFVWLAILIGCEGHVGTHHVRLFRETGGTERRRRSRSGSPHWRPGREASPCSAATGRATSPGSPRRAPTSPARSGCLPAVTGRARPAVIGVHAARAERWGLAVEIEAAYARGVAEPKMAEAMSLAMWPAGVNRFLEACEVWLGVMRSDRVHPSPSFRAWANMPDRDGFHLPPRAGAAAPTP</sequence>
<protein>
    <submittedName>
        <fullName evidence="2">Uncharacterized protein</fullName>
    </submittedName>
</protein>
<dbReference type="Proteomes" id="UP000597507">
    <property type="component" value="Unassembled WGS sequence"/>
</dbReference>
<dbReference type="RefSeq" id="WP_188897626.1">
    <property type="nucleotide sequence ID" value="NZ_BMKS01000001.1"/>
</dbReference>